<name>A0AA88Y2E7_PINIB</name>
<accession>A0AA88Y2E7</accession>
<dbReference type="Proteomes" id="UP001186944">
    <property type="component" value="Unassembled WGS sequence"/>
</dbReference>
<dbReference type="PANTHER" id="PTHR46145:SF4">
    <property type="entry name" value="HEPARANASE"/>
    <property type="match status" value="1"/>
</dbReference>
<evidence type="ECO:0000313" key="3">
    <source>
        <dbReference type="Proteomes" id="UP001186944"/>
    </source>
</evidence>
<comment type="caution">
    <text evidence="2">The sequence shown here is derived from an EMBL/GenBank/DDBJ whole genome shotgun (WGS) entry which is preliminary data.</text>
</comment>
<comment type="similarity">
    <text evidence="1">Belongs to the glycosyl hydrolase 79 family.</text>
</comment>
<dbReference type="Gene3D" id="3.20.20.80">
    <property type="entry name" value="Glycosidases"/>
    <property type="match status" value="1"/>
</dbReference>
<keyword evidence="3" id="KW-1185">Reference proteome</keyword>
<dbReference type="GO" id="GO:0016020">
    <property type="term" value="C:membrane"/>
    <property type="evidence" value="ECO:0007669"/>
    <property type="project" value="InterPro"/>
</dbReference>
<evidence type="ECO:0000313" key="2">
    <source>
        <dbReference type="EMBL" id="KAK3094662.1"/>
    </source>
</evidence>
<dbReference type="Pfam" id="PF03662">
    <property type="entry name" value="Glyco_hydro_79n"/>
    <property type="match status" value="1"/>
</dbReference>
<gene>
    <name evidence="2" type="ORF">FSP39_004641</name>
</gene>
<dbReference type="EMBL" id="VSWD01000008">
    <property type="protein sequence ID" value="KAK3094662.1"/>
    <property type="molecule type" value="Genomic_DNA"/>
</dbReference>
<sequence length="205" mass="22620">MGLGYNVTANQLAQDYLNLSSVVKKEPKQVQGNVLIGPSTIPLVQLRVIEFFANYYLDGRHATLGDFVSPSVLDSLEAQLKTANKIAEKYTPGKKVWMGETSSAWGGGAKNISSSFGAAFMWLDKLGLAAKHNFGGIMRQAFIQGSYALVDPNTCNPNPDYWLTVLYKKLVGSAVFPVFVDDFTKKIRLYAHCAHTKWYVPDQCS</sequence>
<proteinExistence type="inferred from homology"/>
<evidence type="ECO:0000256" key="1">
    <source>
        <dbReference type="ARBA" id="ARBA00009800"/>
    </source>
</evidence>
<dbReference type="PANTHER" id="PTHR46145">
    <property type="entry name" value="HEPARANASE"/>
    <property type="match status" value="1"/>
</dbReference>
<dbReference type="InterPro" id="IPR005199">
    <property type="entry name" value="Glyco_hydro_79"/>
</dbReference>
<dbReference type="GO" id="GO:0031012">
    <property type="term" value="C:extracellular matrix"/>
    <property type="evidence" value="ECO:0007669"/>
    <property type="project" value="TreeGrafter"/>
</dbReference>
<organism evidence="2 3">
    <name type="scientific">Pinctada imbricata</name>
    <name type="common">Atlantic pearl-oyster</name>
    <name type="synonym">Pinctada martensii</name>
    <dbReference type="NCBI Taxonomy" id="66713"/>
    <lineage>
        <taxon>Eukaryota</taxon>
        <taxon>Metazoa</taxon>
        <taxon>Spiralia</taxon>
        <taxon>Lophotrochozoa</taxon>
        <taxon>Mollusca</taxon>
        <taxon>Bivalvia</taxon>
        <taxon>Autobranchia</taxon>
        <taxon>Pteriomorphia</taxon>
        <taxon>Pterioida</taxon>
        <taxon>Pterioidea</taxon>
        <taxon>Pteriidae</taxon>
        <taxon>Pinctada</taxon>
    </lineage>
</organism>
<reference evidence="2" key="1">
    <citation type="submission" date="2019-08" db="EMBL/GenBank/DDBJ databases">
        <title>The improved chromosome-level genome for the pearl oyster Pinctada fucata martensii using PacBio sequencing and Hi-C.</title>
        <authorList>
            <person name="Zheng Z."/>
        </authorList>
    </citation>
    <scope>NUCLEOTIDE SEQUENCE</scope>
    <source>
        <strain evidence="2">ZZ-2019</strain>
        <tissue evidence="2">Adductor muscle</tissue>
    </source>
</reference>
<dbReference type="SUPFAM" id="SSF51445">
    <property type="entry name" value="(Trans)glycosidases"/>
    <property type="match status" value="1"/>
</dbReference>
<dbReference type="AlphaFoldDB" id="A0AA88Y2E7"/>
<dbReference type="InterPro" id="IPR017853">
    <property type="entry name" value="GH"/>
</dbReference>
<dbReference type="GO" id="GO:0016798">
    <property type="term" value="F:hydrolase activity, acting on glycosyl bonds"/>
    <property type="evidence" value="ECO:0007669"/>
    <property type="project" value="InterPro"/>
</dbReference>
<dbReference type="GO" id="GO:0005615">
    <property type="term" value="C:extracellular space"/>
    <property type="evidence" value="ECO:0007669"/>
    <property type="project" value="TreeGrafter"/>
</dbReference>
<protein>
    <submittedName>
        <fullName evidence="2">Uncharacterized protein</fullName>
    </submittedName>
</protein>